<dbReference type="SUPFAM" id="SSF53335">
    <property type="entry name" value="S-adenosyl-L-methionine-dependent methyltransferases"/>
    <property type="match status" value="1"/>
</dbReference>
<reference evidence="2" key="1">
    <citation type="submission" date="2016-03" db="EMBL/GenBank/DDBJ databases">
        <title>Complete genome sequence of the type strain Actinoalloteichus hymeniacidonis DSM 45092.</title>
        <authorList>
            <person name="Schaffert L."/>
            <person name="Albersmeier A."/>
            <person name="Winkler A."/>
            <person name="Kalinowski J."/>
            <person name="Zotchev S."/>
            <person name="Ruckert C."/>
        </authorList>
    </citation>
    <scope>NUCLEOTIDE SEQUENCE [LARGE SCALE GENOMIC DNA]</scope>
    <source>
        <strain evidence="2">HPA177(T) (DSM 45092(T))</strain>
    </source>
</reference>
<keyword evidence="1" id="KW-0808">Transferase</keyword>
<accession>A0AAC9HNS2</accession>
<dbReference type="GO" id="GO:0032259">
    <property type="term" value="P:methylation"/>
    <property type="evidence" value="ECO:0007669"/>
    <property type="project" value="UniProtKB-KW"/>
</dbReference>
<dbReference type="Gene3D" id="3.40.50.150">
    <property type="entry name" value="Vaccinia Virus protein VP39"/>
    <property type="match status" value="1"/>
</dbReference>
<dbReference type="EC" id="2.1.1.209" evidence="1"/>
<evidence type="ECO:0000313" key="1">
    <source>
        <dbReference type="EMBL" id="AOS62787.1"/>
    </source>
</evidence>
<proteinExistence type="predicted"/>
<dbReference type="InterPro" id="IPR029063">
    <property type="entry name" value="SAM-dependent_MTases_sf"/>
</dbReference>
<evidence type="ECO:0000313" key="2">
    <source>
        <dbReference type="Proteomes" id="UP000095210"/>
    </source>
</evidence>
<keyword evidence="1" id="KW-0489">Methyltransferase</keyword>
<dbReference type="RefSeq" id="WP_069848297.1">
    <property type="nucleotide sequence ID" value="NZ_CP014859.1"/>
</dbReference>
<protein>
    <submittedName>
        <fullName evidence="1">rRNA methyltransferase AviRa</fullName>
        <ecNumber evidence="1">2.1.1.209</ecNumber>
    </submittedName>
</protein>
<dbReference type="Pfam" id="PF11599">
    <property type="entry name" value="AviRa"/>
    <property type="match status" value="1"/>
</dbReference>
<dbReference type="EMBL" id="CP014859">
    <property type="protein sequence ID" value="AOS62787.1"/>
    <property type="molecule type" value="Genomic_DNA"/>
</dbReference>
<gene>
    <name evidence="1" type="ORF">TL08_09860</name>
</gene>
<dbReference type="InterPro" id="IPR024268">
    <property type="entry name" value="AviRa"/>
</dbReference>
<name>A0AAC9HNS2_9PSEU</name>
<sequence>MPYRFAVEQTDHADLAGGAVLRSAPGLPAFPVRLATELFARAAARLPGGAELTMWDPLCGSGYLLTVLGLLHRGELGAVLGSDVDERATEVATANLALLTSAGLRARAGRLHEQAAEFDKPAYALAAEAAGRLAGLLLAGGGDLRAEVRRADALDPDALGGVVEGFPPVDLVLADLPYGEQTRWRGEHGAAAEPQARLLRALRPNLPDHAVLVLVDRSRKVVLPAGLRPLERFRIGTRSAVLLRAADLPT</sequence>
<dbReference type="Gene3D" id="1.10.287.540">
    <property type="entry name" value="Helix hairpin bin"/>
    <property type="match status" value="1"/>
</dbReference>
<dbReference type="GO" id="GO:0008168">
    <property type="term" value="F:methyltransferase activity"/>
    <property type="evidence" value="ECO:0007669"/>
    <property type="project" value="UniProtKB-KW"/>
</dbReference>
<organism evidence="1 2">
    <name type="scientific">Actinoalloteichus hymeniacidonis</name>
    <dbReference type="NCBI Taxonomy" id="340345"/>
    <lineage>
        <taxon>Bacteria</taxon>
        <taxon>Bacillati</taxon>
        <taxon>Actinomycetota</taxon>
        <taxon>Actinomycetes</taxon>
        <taxon>Pseudonocardiales</taxon>
        <taxon>Pseudonocardiaceae</taxon>
        <taxon>Actinoalloteichus</taxon>
    </lineage>
</organism>
<dbReference type="AlphaFoldDB" id="A0AAC9HNS2"/>
<keyword evidence="2" id="KW-1185">Reference proteome</keyword>
<dbReference type="Proteomes" id="UP000095210">
    <property type="component" value="Chromosome"/>
</dbReference>
<dbReference type="KEGG" id="ahm:TL08_09860"/>